<dbReference type="Proteomes" id="UP000515163">
    <property type="component" value="Unplaced"/>
</dbReference>
<sequence length="243" mass="27797">MSSVNEKPIGLNIGGHVYFTTRSTLNRCEEHSLLRESVLGTPPTRLFAPPRAATDARGNFFFDRDGVVFRHILNYLRTGKLLLPEDFGEFDLLFQEAQFYELSKLKEEIINAAKDKGKAKNRLSHTPMSAVSETEFIGLNIGGQVYLTSLSTLNRCERGSLLYRLLTAEKDVAATDEQGNFFFDRDGVVFRHILNYLRTEMLLLPENFEEFDLLLQEAQFYGLDKLHQKLIAKSIEAMPRRIK</sequence>
<dbReference type="Pfam" id="PF02214">
    <property type="entry name" value="BTB_2"/>
    <property type="match status" value="2"/>
</dbReference>
<dbReference type="KEGG" id="aten:116300765"/>
<organism evidence="2 3">
    <name type="scientific">Actinia tenebrosa</name>
    <name type="common">Australian red waratah sea anemone</name>
    <dbReference type="NCBI Taxonomy" id="6105"/>
    <lineage>
        <taxon>Eukaryota</taxon>
        <taxon>Metazoa</taxon>
        <taxon>Cnidaria</taxon>
        <taxon>Anthozoa</taxon>
        <taxon>Hexacorallia</taxon>
        <taxon>Actiniaria</taxon>
        <taxon>Actiniidae</taxon>
        <taxon>Actinia</taxon>
    </lineage>
</organism>
<evidence type="ECO:0000313" key="3">
    <source>
        <dbReference type="RefSeq" id="XP_031565550.1"/>
    </source>
</evidence>
<keyword evidence="2" id="KW-1185">Reference proteome</keyword>
<dbReference type="InterPro" id="IPR003131">
    <property type="entry name" value="T1-type_BTB"/>
</dbReference>
<feature type="domain" description="BTB" evidence="1">
    <location>
        <begin position="135"/>
        <end position="239"/>
    </location>
</feature>
<protein>
    <submittedName>
        <fullName evidence="3">BTB/POZ domain-containing protein KCTD21-like</fullName>
    </submittedName>
</protein>
<dbReference type="SMART" id="SM00225">
    <property type="entry name" value="BTB"/>
    <property type="match status" value="2"/>
</dbReference>
<dbReference type="AlphaFoldDB" id="A0A6P8IFM8"/>
<dbReference type="RefSeq" id="XP_031565550.1">
    <property type="nucleotide sequence ID" value="XM_031709690.1"/>
</dbReference>
<evidence type="ECO:0000259" key="1">
    <source>
        <dbReference type="SMART" id="SM00225"/>
    </source>
</evidence>
<dbReference type="InParanoid" id="A0A6P8IFM8"/>
<dbReference type="Gene3D" id="3.30.710.10">
    <property type="entry name" value="Potassium Channel Kv1.1, Chain A"/>
    <property type="match status" value="2"/>
</dbReference>
<proteinExistence type="predicted"/>
<dbReference type="GO" id="GO:0051260">
    <property type="term" value="P:protein homooligomerization"/>
    <property type="evidence" value="ECO:0007669"/>
    <property type="project" value="InterPro"/>
</dbReference>
<gene>
    <name evidence="3" type="primary">LOC116300765</name>
</gene>
<dbReference type="InterPro" id="IPR000210">
    <property type="entry name" value="BTB/POZ_dom"/>
</dbReference>
<reference evidence="3" key="1">
    <citation type="submission" date="2025-08" db="UniProtKB">
        <authorList>
            <consortium name="RefSeq"/>
        </authorList>
    </citation>
    <scope>IDENTIFICATION</scope>
    <source>
        <tissue evidence="3">Tentacle</tissue>
    </source>
</reference>
<dbReference type="InterPro" id="IPR011333">
    <property type="entry name" value="SKP1/BTB/POZ_sf"/>
</dbReference>
<dbReference type="GeneID" id="116300765"/>
<name>A0A6P8IFM8_ACTTE</name>
<dbReference type="OrthoDB" id="5959138at2759"/>
<feature type="domain" description="BTB" evidence="1">
    <location>
        <begin position="7"/>
        <end position="117"/>
    </location>
</feature>
<dbReference type="PANTHER" id="PTHR14499">
    <property type="entry name" value="POTASSIUM CHANNEL TETRAMERIZATION DOMAIN-CONTAINING"/>
    <property type="match status" value="1"/>
</dbReference>
<accession>A0A6P8IFM8</accession>
<dbReference type="SUPFAM" id="SSF54695">
    <property type="entry name" value="POZ domain"/>
    <property type="match status" value="2"/>
</dbReference>
<evidence type="ECO:0000313" key="2">
    <source>
        <dbReference type="Proteomes" id="UP000515163"/>
    </source>
</evidence>
<dbReference type="PANTHER" id="PTHR14499:SF144">
    <property type="entry name" value="POTASSIUM CHANNEL TETRAMERISATION-TYPE BTB DOMAIN-CONTAINING PROTEIN"/>
    <property type="match status" value="1"/>
</dbReference>